<feature type="compositionally biased region" description="Basic and acidic residues" evidence="1">
    <location>
        <begin position="118"/>
        <end position="127"/>
    </location>
</feature>
<accession>A0A5E4M9Q8</accession>
<reference evidence="2 3" key="1">
    <citation type="submission" date="2019-08" db="EMBL/GenBank/DDBJ databases">
        <authorList>
            <person name="Alioto T."/>
            <person name="Alioto T."/>
            <person name="Gomez Garrido J."/>
        </authorList>
    </citation>
    <scope>NUCLEOTIDE SEQUENCE [LARGE SCALE GENOMIC DNA]</scope>
</reference>
<keyword evidence="3" id="KW-1185">Reference proteome</keyword>
<organism evidence="2 3">
    <name type="scientific">Cinara cedri</name>
    <dbReference type="NCBI Taxonomy" id="506608"/>
    <lineage>
        <taxon>Eukaryota</taxon>
        <taxon>Metazoa</taxon>
        <taxon>Ecdysozoa</taxon>
        <taxon>Arthropoda</taxon>
        <taxon>Hexapoda</taxon>
        <taxon>Insecta</taxon>
        <taxon>Pterygota</taxon>
        <taxon>Neoptera</taxon>
        <taxon>Paraneoptera</taxon>
        <taxon>Hemiptera</taxon>
        <taxon>Sternorrhyncha</taxon>
        <taxon>Aphidomorpha</taxon>
        <taxon>Aphidoidea</taxon>
        <taxon>Aphididae</taxon>
        <taxon>Lachninae</taxon>
        <taxon>Cinara</taxon>
    </lineage>
</organism>
<evidence type="ECO:0000313" key="2">
    <source>
        <dbReference type="EMBL" id="VVC26056.1"/>
    </source>
</evidence>
<feature type="region of interest" description="Disordered" evidence="1">
    <location>
        <begin position="98"/>
        <end position="155"/>
    </location>
</feature>
<dbReference type="EMBL" id="CABPRJ010000024">
    <property type="protein sequence ID" value="VVC26056.1"/>
    <property type="molecule type" value="Genomic_DNA"/>
</dbReference>
<evidence type="ECO:0000256" key="1">
    <source>
        <dbReference type="SAM" id="MobiDB-lite"/>
    </source>
</evidence>
<dbReference type="Proteomes" id="UP000325440">
    <property type="component" value="Unassembled WGS sequence"/>
</dbReference>
<gene>
    <name evidence="2" type="ORF">CINCED_3A016749</name>
</gene>
<proteinExistence type="predicted"/>
<protein>
    <submittedName>
        <fullName evidence="2">Uncharacterized protein</fullName>
    </submittedName>
</protein>
<feature type="compositionally biased region" description="Polar residues" evidence="1">
    <location>
        <begin position="132"/>
        <end position="142"/>
    </location>
</feature>
<evidence type="ECO:0000313" key="3">
    <source>
        <dbReference type="Proteomes" id="UP000325440"/>
    </source>
</evidence>
<dbReference type="AlphaFoldDB" id="A0A5E4M9Q8"/>
<sequence length="411" mass="46687">MNSDKIQTQLMPKEWVKWKPSILKNDGKLYKIEYIVEEKDEKKIEIEEVTKIEETDASFKIYFSVNQKNILNSGGSIIIKKGTFPVNAKVTQINACSDGSTENLENKSIHRAKSTKKLHSEPNSDYKRKLRSNSTKFPQNEQITKEPEPKLQIVNNQNIPAQRLGDEITKNIPGNISGAQEVSVEDHREETAIKVAKPYRIKTRSFGIENRKMMSSDNIQTQLMPKEWGDEITKNILGNISGAQEVSVEDHREETAIKISNLLNSGFSSISNKDKKKIIKLLNLCEPTDEIFNNSNIVSPELVYFILNGESTSLEKETSTANLCEPTNQIVNNLNVSSQELVNEPNSIIEQMDNEGIEEKEKITEDITTETDVMIIVENDPIDPNKPRKWKQEITTICKITTITNIKEIHT</sequence>
<name>A0A5E4M9Q8_9HEMI</name>